<dbReference type="EMBL" id="SMAI01000016">
    <property type="protein sequence ID" value="TCT01875.1"/>
    <property type="molecule type" value="Genomic_DNA"/>
</dbReference>
<evidence type="ECO:0000259" key="3">
    <source>
        <dbReference type="Pfam" id="PF11800"/>
    </source>
</evidence>
<accession>A0A4R3LTC2</accession>
<dbReference type="InterPro" id="IPR005090">
    <property type="entry name" value="RepC_N"/>
</dbReference>
<dbReference type="OrthoDB" id="7488837at2"/>
<feature type="domain" description="Plasmid replication protein C N-terminal" evidence="2">
    <location>
        <begin position="13"/>
        <end position="186"/>
    </location>
</feature>
<feature type="compositionally biased region" description="Basic and acidic residues" evidence="1">
    <location>
        <begin position="263"/>
        <end position="278"/>
    </location>
</feature>
<organism evidence="4 5">
    <name type="scientific">Aquabacter spiritensis</name>
    <dbReference type="NCBI Taxonomy" id="933073"/>
    <lineage>
        <taxon>Bacteria</taxon>
        <taxon>Pseudomonadati</taxon>
        <taxon>Pseudomonadota</taxon>
        <taxon>Alphaproteobacteria</taxon>
        <taxon>Hyphomicrobiales</taxon>
        <taxon>Xanthobacteraceae</taxon>
        <taxon>Aquabacter</taxon>
    </lineage>
</organism>
<dbReference type="SUPFAM" id="SSF46785">
    <property type="entry name" value="Winged helix' DNA-binding domain"/>
    <property type="match status" value="1"/>
</dbReference>
<dbReference type="Pfam" id="PF11800">
    <property type="entry name" value="RP-C_C"/>
    <property type="match status" value="1"/>
</dbReference>
<gene>
    <name evidence="4" type="ORF">EDC64_11674</name>
</gene>
<dbReference type="RefSeq" id="WP_132034796.1">
    <property type="nucleotide sequence ID" value="NZ_SMAI01000016.1"/>
</dbReference>
<dbReference type="AlphaFoldDB" id="A0A4R3LTC2"/>
<reference evidence="4 5" key="1">
    <citation type="submission" date="2019-03" db="EMBL/GenBank/DDBJ databases">
        <title>Genomic Encyclopedia of Type Strains, Phase IV (KMG-IV): sequencing the most valuable type-strain genomes for metagenomic binning, comparative biology and taxonomic classification.</title>
        <authorList>
            <person name="Goeker M."/>
        </authorList>
    </citation>
    <scope>NUCLEOTIDE SEQUENCE [LARGE SCALE GENOMIC DNA]</scope>
    <source>
        <strain evidence="4 5">DSM 9035</strain>
    </source>
</reference>
<dbReference type="NCBIfam" id="NF010396">
    <property type="entry name" value="PRK13824.1"/>
    <property type="match status" value="1"/>
</dbReference>
<evidence type="ECO:0000259" key="2">
    <source>
        <dbReference type="Pfam" id="PF03428"/>
    </source>
</evidence>
<dbReference type="NCBIfam" id="NF040974">
    <property type="entry name" value="RepABC_RepC"/>
    <property type="match status" value="1"/>
</dbReference>
<dbReference type="InterPro" id="IPR047611">
    <property type="entry name" value="RepABC_RepC"/>
</dbReference>
<name>A0A4R3LTC2_9HYPH</name>
<dbReference type="Pfam" id="PF03428">
    <property type="entry name" value="RP-C"/>
    <property type="match status" value="1"/>
</dbReference>
<feature type="region of interest" description="Disordered" evidence="1">
    <location>
        <begin position="403"/>
        <end position="425"/>
    </location>
</feature>
<evidence type="ECO:0000313" key="4">
    <source>
        <dbReference type="EMBL" id="TCT01875.1"/>
    </source>
</evidence>
<evidence type="ECO:0000313" key="5">
    <source>
        <dbReference type="Proteomes" id="UP000294664"/>
    </source>
</evidence>
<feature type="region of interest" description="Disordered" evidence="1">
    <location>
        <begin position="244"/>
        <end position="285"/>
    </location>
</feature>
<proteinExistence type="predicted"/>
<feature type="domain" description="Plasmid replication protein C C-terminal" evidence="3">
    <location>
        <begin position="294"/>
        <end position="394"/>
    </location>
</feature>
<protein>
    <submittedName>
        <fullName evidence="4">Replication initiation protein RepC</fullName>
    </submittedName>
</protein>
<keyword evidence="5" id="KW-1185">Reference proteome</keyword>
<dbReference type="InterPro" id="IPR021760">
    <property type="entry name" value="RepC_C"/>
</dbReference>
<evidence type="ECO:0000256" key="1">
    <source>
        <dbReference type="SAM" id="MobiDB-lite"/>
    </source>
</evidence>
<feature type="compositionally biased region" description="Gly residues" evidence="1">
    <location>
        <begin position="403"/>
        <end position="412"/>
    </location>
</feature>
<comment type="caution">
    <text evidence="4">The sequence shown here is derived from an EMBL/GenBank/DDBJ whole genome shotgun (WGS) entry which is preliminary data.</text>
</comment>
<sequence>MQTHVATTPFGRRPMTLDQISTQMASRAAPPEAIVHKWKVFQHIREAREAIGASDRSLAILSALLSFHQETTLCADSDLVVFPSNNQLSDRANGMAPATLRRHIAVLVHCGLVIRRDSPNGKRFARKGPTGEIEQAYGFDLAPIVARAEEFRTLAEAVQAEKKALRIVRERLTIARRDVVKLIAAGIEEGVPGDWRAHRARYEDLMGRLPRSASKATIAVILAELSDLRGAVHKALEDFLNSQNSSVNESQAERHKQNSNPDSQHESEQGLRKSEKAEAAAPDNLRALTERDLPLGIVLEACPEIVILAPGSEIRTWRDLLATAQLARAFLGISPSAYQDACAAMGETNAATVIAAILQRAEYISSHGGYLRSLTKRAQDGKFSTWPMVMALLRAKLDAQADGAGGGGGARGSAGSARRIPGETP</sequence>
<dbReference type="InterPro" id="IPR036390">
    <property type="entry name" value="WH_DNA-bd_sf"/>
</dbReference>
<dbReference type="Proteomes" id="UP000294664">
    <property type="component" value="Unassembled WGS sequence"/>
</dbReference>